<feature type="short sequence motif" description="GXGXXG" evidence="4">
    <location>
        <begin position="54"/>
        <end position="59"/>
    </location>
</feature>
<protein>
    <submittedName>
        <fullName evidence="7">Patatin domain-containing protein</fullName>
    </submittedName>
</protein>
<dbReference type="GO" id="GO:0016787">
    <property type="term" value="F:hydrolase activity"/>
    <property type="evidence" value="ECO:0007669"/>
    <property type="project" value="UniProtKB-UniRule"/>
</dbReference>
<evidence type="ECO:0000256" key="5">
    <source>
        <dbReference type="SAM" id="SignalP"/>
    </source>
</evidence>
<feature type="active site" description="Proton acceptor" evidence="4">
    <location>
        <position position="229"/>
    </location>
</feature>
<organism evidence="7 8">
    <name type="scientific">Duganella rivi</name>
    <dbReference type="NCBI Taxonomy" id="2666083"/>
    <lineage>
        <taxon>Bacteria</taxon>
        <taxon>Pseudomonadati</taxon>
        <taxon>Pseudomonadota</taxon>
        <taxon>Betaproteobacteria</taxon>
        <taxon>Burkholderiales</taxon>
        <taxon>Oxalobacteraceae</taxon>
        <taxon>Telluria group</taxon>
        <taxon>Duganella</taxon>
    </lineage>
</organism>
<comment type="caution">
    <text evidence="7">The sequence shown here is derived from an EMBL/GenBank/DDBJ whole genome shotgun (WGS) entry which is preliminary data.</text>
</comment>
<dbReference type="Gene3D" id="3.40.1090.10">
    <property type="entry name" value="Cytosolic phospholipase A2 catalytic domain"/>
    <property type="match status" value="2"/>
</dbReference>
<feature type="domain" description="PNPLA" evidence="6">
    <location>
        <begin position="50"/>
        <end position="242"/>
    </location>
</feature>
<name>A0A7X4GV79_9BURK</name>
<proteinExistence type="predicted"/>
<dbReference type="RefSeq" id="WP_161015722.1">
    <property type="nucleotide sequence ID" value="NZ_WWCK01000006.1"/>
</dbReference>
<dbReference type="AlphaFoldDB" id="A0A7X4GV79"/>
<evidence type="ECO:0000259" key="6">
    <source>
        <dbReference type="PROSITE" id="PS51635"/>
    </source>
</evidence>
<feature type="chain" id="PRO_5030641840" evidence="5">
    <location>
        <begin position="23"/>
        <end position="750"/>
    </location>
</feature>
<feature type="signal peptide" evidence="5">
    <location>
        <begin position="1"/>
        <end position="22"/>
    </location>
</feature>
<evidence type="ECO:0000256" key="2">
    <source>
        <dbReference type="ARBA" id="ARBA00022963"/>
    </source>
</evidence>
<evidence type="ECO:0000256" key="1">
    <source>
        <dbReference type="ARBA" id="ARBA00022801"/>
    </source>
</evidence>
<reference evidence="7 8" key="1">
    <citation type="submission" date="2019-12" db="EMBL/GenBank/DDBJ databases">
        <title>Novel species isolated from a subtropical stream in China.</title>
        <authorList>
            <person name="Lu H."/>
        </authorList>
    </citation>
    <scope>NUCLEOTIDE SEQUENCE [LARGE SCALE GENOMIC DNA]</scope>
    <source>
        <strain evidence="7 8">FT55W</strain>
    </source>
</reference>
<dbReference type="Pfam" id="PF01734">
    <property type="entry name" value="Patatin"/>
    <property type="match status" value="1"/>
</dbReference>
<keyword evidence="1 4" id="KW-0378">Hydrolase</keyword>
<evidence type="ECO:0000256" key="3">
    <source>
        <dbReference type="ARBA" id="ARBA00023098"/>
    </source>
</evidence>
<sequence length="750" mass="80524">MAYFRTLAAALCCGFFLSTALAAPAPAAVQPNATSVAPDASIKPRPKVALVLSGGGARGFAHIGVLRALQELRIPVDMVVGTSMGSVVGGAYAAGSSVDQLEQLVRRTDWNAVVADRPPRDELVYRRREEDLLLPSRIEFGAHLDGVSLPPAAAGNEALELALTRVLPPGARDKPANLLQLPFRSVASDLVTGELVELNDTPLFLAMRASLAVPGVFAPVRVNQRLLVDGGLVRNLPVDVAREMGADIIIAVNVGTPLAQEKELVSAVSVAQQMLQILTEQNVQRSLKELRPNDILLQPDLGGIGFLDFARHDRAMKEGEAAVRAMSAKLVALALPEAQYAAYEVNRSSAPIAIDQPVKLTKLEVAASGRINPKELEVQTGLQLGQMVTSEQATQAGNLLFGRGDLARVETEVRDDESGRSVLIKPTEADWAHSRLRVGLELNSDFSENSAFQFKAMHVLSSLNDWGAELRTIASVGTERVLGTQFWQPLGAGSQWYVAPALQYGSGAADIFNSNGFRQARYSYDVSVAQLSLGRQLGRWGDLRYTVARQVSNAHLAIPEDLTNQRALQTVQELSFNVDTLDTIAFPTRGTLFSLEWQRAVEKSRNEAPVPTRQRLQALEAFHTGRWAGHVYAEWARSQGGATDNNLGGFLRLSGTTPESVVGSRTVLGRVVMARSIGAMPAALGGDVRLGFSLEAGGAYSPADPLRWGKLKQAASAFISVDTRFGPLYLGTGTTKGGKSSGYLFLGPIW</sequence>
<dbReference type="EMBL" id="WWCK01000006">
    <property type="protein sequence ID" value="MYM69209.1"/>
    <property type="molecule type" value="Genomic_DNA"/>
</dbReference>
<dbReference type="Proteomes" id="UP000450012">
    <property type="component" value="Unassembled WGS sequence"/>
</dbReference>
<keyword evidence="3 4" id="KW-0443">Lipid metabolism</keyword>
<feature type="short sequence motif" description="GXSXG" evidence="4">
    <location>
        <begin position="81"/>
        <end position="85"/>
    </location>
</feature>
<feature type="short sequence motif" description="DGA/G" evidence="4">
    <location>
        <begin position="229"/>
        <end position="231"/>
    </location>
</feature>
<dbReference type="InterPro" id="IPR002641">
    <property type="entry name" value="PNPLA_dom"/>
</dbReference>
<evidence type="ECO:0000256" key="4">
    <source>
        <dbReference type="PROSITE-ProRule" id="PRU01161"/>
    </source>
</evidence>
<evidence type="ECO:0000313" key="8">
    <source>
        <dbReference type="Proteomes" id="UP000450012"/>
    </source>
</evidence>
<dbReference type="PANTHER" id="PTHR14226">
    <property type="entry name" value="NEUROPATHY TARGET ESTERASE/SWISS CHEESE D.MELANOGASTER"/>
    <property type="match status" value="1"/>
</dbReference>
<gene>
    <name evidence="7" type="ORF">GTP45_20540</name>
</gene>
<dbReference type="PANTHER" id="PTHR14226:SF29">
    <property type="entry name" value="NEUROPATHY TARGET ESTERASE SWS"/>
    <property type="match status" value="1"/>
</dbReference>
<keyword evidence="5" id="KW-0732">Signal</keyword>
<dbReference type="SUPFAM" id="SSF52151">
    <property type="entry name" value="FabD/lysophospholipase-like"/>
    <property type="match status" value="1"/>
</dbReference>
<dbReference type="CDD" id="cd07205">
    <property type="entry name" value="Pat_PNPLA6_PNPLA7_NTE1_like"/>
    <property type="match status" value="1"/>
</dbReference>
<dbReference type="GO" id="GO:0016042">
    <property type="term" value="P:lipid catabolic process"/>
    <property type="evidence" value="ECO:0007669"/>
    <property type="project" value="UniProtKB-UniRule"/>
</dbReference>
<feature type="active site" description="Nucleophile" evidence="4">
    <location>
        <position position="83"/>
    </location>
</feature>
<accession>A0A7X4GV79</accession>
<dbReference type="InterPro" id="IPR050301">
    <property type="entry name" value="NTE"/>
</dbReference>
<dbReference type="InterPro" id="IPR016035">
    <property type="entry name" value="Acyl_Trfase/lysoPLipase"/>
</dbReference>
<evidence type="ECO:0000313" key="7">
    <source>
        <dbReference type="EMBL" id="MYM69209.1"/>
    </source>
</evidence>
<dbReference type="PROSITE" id="PS51635">
    <property type="entry name" value="PNPLA"/>
    <property type="match status" value="1"/>
</dbReference>
<keyword evidence="2 4" id="KW-0442">Lipid degradation</keyword>
<keyword evidence="8" id="KW-1185">Reference proteome</keyword>